<dbReference type="Proteomes" id="UP001369082">
    <property type="component" value="Unassembled WGS sequence"/>
</dbReference>
<evidence type="ECO:0000313" key="2">
    <source>
        <dbReference type="EMBL" id="MEL0629434.1"/>
    </source>
</evidence>
<sequence>MPIQSKYSSQKIENILDQVMEVLHENDVSVDLSLMILGNSITHIINSQVPTAQRKTINDKFVKALSASINTKDK</sequence>
<dbReference type="RefSeq" id="WP_341597443.1">
    <property type="nucleotide sequence ID" value="NZ_JBAKAZ010000022.1"/>
</dbReference>
<comment type="caution">
    <text evidence="2">The sequence shown here is derived from an EMBL/GenBank/DDBJ whole genome shotgun (WGS) entry which is preliminary data.</text>
</comment>
<proteinExistence type="inferred from homology"/>
<dbReference type="InterPro" id="IPR009857">
    <property type="entry name" value="UPF0352"/>
</dbReference>
<keyword evidence="3" id="KW-1185">Reference proteome</keyword>
<dbReference type="EMBL" id="JBAKAZ010000022">
    <property type="protein sequence ID" value="MEL0629434.1"/>
    <property type="molecule type" value="Genomic_DNA"/>
</dbReference>
<organism evidence="2 3">
    <name type="scientific">Psychromonas aquatilis</name>
    <dbReference type="NCBI Taxonomy" id="2005072"/>
    <lineage>
        <taxon>Bacteria</taxon>
        <taxon>Pseudomonadati</taxon>
        <taxon>Pseudomonadota</taxon>
        <taxon>Gammaproteobacteria</taxon>
        <taxon>Alteromonadales</taxon>
        <taxon>Psychromonadaceae</taxon>
        <taxon>Psychromonas</taxon>
    </lineage>
</organism>
<dbReference type="PIRSF" id="PIRSF006188">
    <property type="entry name" value="UCP006188"/>
    <property type="match status" value="1"/>
</dbReference>
<gene>
    <name evidence="2" type="ORF">V6256_07420</name>
</gene>
<dbReference type="Pfam" id="PF07208">
    <property type="entry name" value="DUF1414"/>
    <property type="match status" value="1"/>
</dbReference>
<evidence type="ECO:0000256" key="1">
    <source>
        <dbReference type="HAMAP-Rule" id="MF_00816"/>
    </source>
</evidence>
<evidence type="ECO:0000313" key="3">
    <source>
        <dbReference type="Proteomes" id="UP001369082"/>
    </source>
</evidence>
<reference evidence="2 3" key="1">
    <citation type="submission" date="2024-02" db="EMBL/GenBank/DDBJ databases">
        <title>Bacteria isolated from the canopy kelp, Nereocystis luetkeana.</title>
        <authorList>
            <person name="Pfister C.A."/>
            <person name="Younker I.T."/>
            <person name="Light S.H."/>
        </authorList>
    </citation>
    <scope>NUCLEOTIDE SEQUENCE [LARGE SCALE GENOMIC DNA]</scope>
    <source>
        <strain evidence="2 3">TI.1.05</strain>
    </source>
</reference>
<dbReference type="NCBIfam" id="NF010242">
    <property type="entry name" value="PRK13689.1"/>
    <property type="match status" value="1"/>
</dbReference>
<name>A0ABU9GQ36_9GAMM</name>
<dbReference type="InterPro" id="IPR023202">
    <property type="entry name" value="YejL_sf"/>
</dbReference>
<accession>A0ABU9GQ36</accession>
<dbReference type="HAMAP" id="MF_00816">
    <property type="entry name" value="UPF0352"/>
    <property type="match status" value="1"/>
</dbReference>
<protein>
    <recommendedName>
        <fullName evidence="1">UPF0352 protein V6256_07420</fullName>
    </recommendedName>
</protein>
<dbReference type="Gene3D" id="1.10.3390.10">
    <property type="entry name" value="YejL-like"/>
    <property type="match status" value="1"/>
</dbReference>
<comment type="similarity">
    <text evidence="1">Belongs to the UPF0352 family.</text>
</comment>
<dbReference type="SUPFAM" id="SSF158651">
    <property type="entry name" value="YejL-like"/>
    <property type="match status" value="1"/>
</dbReference>